<name>A0A545TQ03_9PROT</name>
<comment type="caution">
    <text evidence="4">The sequence shown here is derived from an EMBL/GenBank/DDBJ whole genome shotgun (WGS) entry which is preliminary data.</text>
</comment>
<evidence type="ECO:0000313" key="4">
    <source>
        <dbReference type="EMBL" id="TQV79304.1"/>
    </source>
</evidence>
<dbReference type="Proteomes" id="UP000315252">
    <property type="component" value="Unassembled WGS sequence"/>
</dbReference>
<dbReference type="Gene3D" id="3.30.70.1070">
    <property type="entry name" value="Sporulation related repeat"/>
    <property type="match status" value="1"/>
</dbReference>
<proteinExistence type="predicted"/>
<protein>
    <recommendedName>
        <fullName evidence="3">SPOR domain-containing protein</fullName>
    </recommendedName>
</protein>
<feature type="transmembrane region" description="Helical" evidence="2">
    <location>
        <begin position="50"/>
        <end position="71"/>
    </location>
</feature>
<dbReference type="Pfam" id="PF05036">
    <property type="entry name" value="SPOR"/>
    <property type="match status" value="1"/>
</dbReference>
<evidence type="ECO:0000313" key="5">
    <source>
        <dbReference type="Proteomes" id="UP000315252"/>
    </source>
</evidence>
<dbReference type="InterPro" id="IPR036680">
    <property type="entry name" value="SPOR-like_sf"/>
</dbReference>
<keyword evidence="2" id="KW-1133">Transmembrane helix</keyword>
<dbReference type="GO" id="GO:0042834">
    <property type="term" value="F:peptidoglycan binding"/>
    <property type="evidence" value="ECO:0007669"/>
    <property type="project" value="InterPro"/>
</dbReference>
<gene>
    <name evidence="4" type="ORF">FKG95_16790</name>
</gene>
<reference evidence="4 5" key="1">
    <citation type="submission" date="2019-06" db="EMBL/GenBank/DDBJ databases">
        <title>Whole genome sequence for Rhodospirillaceae sp. R148.</title>
        <authorList>
            <person name="Wang G."/>
        </authorList>
    </citation>
    <scope>NUCLEOTIDE SEQUENCE [LARGE SCALE GENOMIC DNA]</scope>
    <source>
        <strain evidence="4 5">R148</strain>
    </source>
</reference>
<feature type="compositionally biased region" description="Basic and acidic residues" evidence="1">
    <location>
        <begin position="209"/>
        <end position="219"/>
    </location>
</feature>
<dbReference type="OrthoDB" id="7338235at2"/>
<dbReference type="InterPro" id="IPR007730">
    <property type="entry name" value="SPOR-like_dom"/>
</dbReference>
<feature type="region of interest" description="Disordered" evidence="1">
    <location>
        <begin position="115"/>
        <end position="263"/>
    </location>
</feature>
<feature type="compositionally biased region" description="Low complexity" evidence="1">
    <location>
        <begin position="184"/>
        <end position="208"/>
    </location>
</feature>
<dbReference type="RefSeq" id="WP_142897528.1">
    <property type="nucleotide sequence ID" value="NZ_ML660056.1"/>
</dbReference>
<feature type="domain" description="SPOR" evidence="3">
    <location>
        <begin position="268"/>
        <end position="353"/>
    </location>
</feature>
<dbReference type="SUPFAM" id="SSF110997">
    <property type="entry name" value="Sporulation related repeat"/>
    <property type="match status" value="1"/>
</dbReference>
<keyword evidence="2" id="KW-0472">Membrane</keyword>
<sequence length="353" mass="37180">MTARPLVAGEGLDSGRNSGYDPGYDQGIEMDDFVQDTGDDERDQRRRSHLMPVGIALVILAAFGGVVWFAFLDPGTSPDREQTVELIQADPEPVKTKPENPGGMQVEHQDKLILNPDPEKPQVERLLPPPEAPLPLASSNSATNTDNALANNEDRPVVVTEEADAGSPSLLNDDAKTLAEQAETAVTSGAGSGTAGTSAASTVGNASVDKPKTEAEKAAETPSAAPTIPDAPAVKPTPVAPVAAEAPKPAARPEPAAPKPAATQLAEVPRDSGYVLQLASLRSEDLALTEWQRIQNANKGLLAQMKAIVERAEIDGIGTRYRLQTGPFPTKATAQDLCAQLKAAKQDCLVKRR</sequence>
<dbReference type="EMBL" id="VHSH01000005">
    <property type="protein sequence ID" value="TQV79304.1"/>
    <property type="molecule type" value="Genomic_DNA"/>
</dbReference>
<evidence type="ECO:0000256" key="1">
    <source>
        <dbReference type="SAM" id="MobiDB-lite"/>
    </source>
</evidence>
<accession>A0A545TQ03</accession>
<evidence type="ECO:0000259" key="3">
    <source>
        <dbReference type="PROSITE" id="PS51724"/>
    </source>
</evidence>
<feature type="region of interest" description="Disordered" evidence="1">
    <location>
        <begin position="1"/>
        <end position="45"/>
    </location>
</feature>
<keyword evidence="5" id="KW-1185">Reference proteome</keyword>
<organism evidence="4 5">
    <name type="scientific">Denitrobaculum tricleocarpae</name>
    <dbReference type="NCBI Taxonomy" id="2591009"/>
    <lineage>
        <taxon>Bacteria</taxon>
        <taxon>Pseudomonadati</taxon>
        <taxon>Pseudomonadota</taxon>
        <taxon>Alphaproteobacteria</taxon>
        <taxon>Rhodospirillales</taxon>
        <taxon>Rhodospirillaceae</taxon>
        <taxon>Denitrobaculum</taxon>
    </lineage>
</organism>
<feature type="compositionally biased region" description="Low complexity" evidence="1">
    <location>
        <begin position="231"/>
        <end position="249"/>
    </location>
</feature>
<keyword evidence="2" id="KW-0812">Transmembrane</keyword>
<feature type="compositionally biased region" description="Acidic residues" evidence="1">
    <location>
        <begin position="28"/>
        <end position="41"/>
    </location>
</feature>
<dbReference type="PROSITE" id="PS51724">
    <property type="entry name" value="SPOR"/>
    <property type="match status" value="1"/>
</dbReference>
<evidence type="ECO:0000256" key="2">
    <source>
        <dbReference type="SAM" id="Phobius"/>
    </source>
</evidence>
<dbReference type="AlphaFoldDB" id="A0A545TQ03"/>